<evidence type="ECO:0000313" key="4">
    <source>
        <dbReference type="Proteomes" id="UP000692954"/>
    </source>
</evidence>
<reference evidence="3" key="1">
    <citation type="submission" date="2021-01" db="EMBL/GenBank/DDBJ databases">
        <authorList>
            <consortium name="Genoscope - CEA"/>
            <person name="William W."/>
        </authorList>
    </citation>
    <scope>NUCLEOTIDE SEQUENCE</scope>
</reference>
<organism evidence="3 4">
    <name type="scientific">Paramecium sonneborni</name>
    <dbReference type="NCBI Taxonomy" id="65129"/>
    <lineage>
        <taxon>Eukaryota</taxon>
        <taxon>Sar</taxon>
        <taxon>Alveolata</taxon>
        <taxon>Ciliophora</taxon>
        <taxon>Intramacronucleata</taxon>
        <taxon>Oligohymenophorea</taxon>
        <taxon>Peniculida</taxon>
        <taxon>Parameciidae</taxon>
        <taxon>Paramecium</taxon>
    </lineage>
</organism>
<name>A0A8S1LMP7_9CILI</name>
<dbReference type="Proteomes" id="UP000692954">
    <property type="component" value="Unassembled WGS sequence"/>
</dbReference>
<evidence type="ECO:0000256" key="1">
    <source>
        <dbReference type="SAM" id="Coils"/>
    </source>
</evidence>
<sequence>MIISQLKCLNKIWFYIIKIQLNVPQLTVRKTRNKLCKELRHKKSPNDQQSFGLFEDMNRNNLQYIESLIQKRKPSVDMKHQRAKSTLDNKQHSYRHGTPINDIEELEGEKLFDQFFKLNNSKSDSDFMKESIQRDSVNKNNENDFLKFVENAIEYHRHSDVRFFRLSVNKQSHLEQKLKETTLSNRLLANQLNQYKQKEIDLKSKIKMMQKEFTIQYQKLVQQNAWLEELLAKQKIDNQNSLLAVKKTVEMLQIKCKCQKGNQLCDKILRDVKNQERVRQQYEWEDESKPTHSSSELSNNTQEEEEEDLNGFNYQLYDRNRRKSISKVCHNSIQSAEEQQEQLVQSFINGKSKNLREFPKDMFLRKKQAPDPYYIEEENTINSN</sequence>
<feature type="region of interest" description="Disordered" evidence="2">
    <location>
        <begin position="282"/>
        <end position="309"/>
    </location>
</feature>
<keyword evidence="1" id="KW-0175">Coiled coil</keyword>
<dbReference type="EMBL" id="CAJJDN010000025">
    <property type="protein sequence ID" value="CAD8069220.1"/>
    <property type="molecule type" value="Genomic_DNA"/>
</dbReference>
<protein>
    <submittedName>
        <fullName evidence="3">Uncharacterized protein</fullName>
    </submittedName>
</protein>
<feature type="coiled-coil region" evidence="1">
    <location>
        <begin position="178"/>
        <end position="212"/>
    </location>
</feature>
<comment type="caution">
    <text evidence="3">The sequence shown here is derived from an EMBL/GenBank/DDBJ whole genome shotgun (WGS) entry which is preliminary data.</text>
</comment>
<keyword evidence="4" id="KW-1185">Reference proteome</keyword>
<dbReference type="AlphaFoldDB" id="A0A8S1LMP7"/>
<gene>
    <name evidence="3" type="ORF">PSON_ATCC_30995.1.T0250139</name>
</gene>
<proteinExistence type="predicted"/>
<accession>A0A8S1LMP7</accession>
<evidence type="ECO:0000256" key="2">
    <source>
        <dbReference type="SAM" id="MobiDB-lite"/>
    </source>
</evidence>
<evidence type="ECO:0000313" key="3">
    <source>
        <dbReference type="EMBL" id="CAD8069220.1"/>
    </source>
</evidence>